<feature type="compositionally biased region" description="Polar residues" evidence="1">
    <location>
        <begin position="8"/>
        <end position="23"/>
    </location>
</feature>
<dbReference type="InterPro" id="IPR032675">
    <property type="entry name" value="LRR_dom_sf"/>
</dbReference>
<evidence type="ECO:0000256" key="1">
    <source>
        <dbReference type="SAM" id="MobiDB-lite"/>
    </source>
</evidence>
<dbReference type="OrthoDB" id="2745898at2759"/>
<reference evidence="2 3" key="1">
    <citation type="submission" date="2014-04" db="EMBL/GenBank/DDBJ databases">
        <authorList>
            <consortium name="DOE Joint Genome Institute"/>
            <person name="Kuo A."/>
            <person name="Gay G."/>
            <person name="Dore J."/>
            <person name="Kohler A."/>
            <person name="Nagy L.G."/>
            <person name="Floudas D."/>
            <person name="Copeland A."/>
            <person name="Barry K.W."/>
            <person name="Cichocki N."/>
            <person name="Veneault-Fourrey C."/>
            <person name="LaButti K."/>
            <person name="Lindquist E.A."/>
            <person name="Lipzen A."/>
            <person name="Lundell T."/>
            <person name="Morin E."/>
            <person name="Murat C."/>
            <person name="Sun H."/>
            <person name="Tunlid A."/>
            <person name="Henrissat B."/>
            <person name="Grigoriev I.V."/>
            <person name="Hibbett D.S."/>
            <person name="Martin F."/>
            <person name="Nordberg H.P."/>
            <person name="Cantor M.N."/>
            <person name="Hua S.X."/>
        </authorList>
    </citation>
    <scope>NUCLEOTIDE SEQUENCE [LARGE SCALE GENOMIC DNA]</scope>
    <source>
        <strain evidence="3">h7</strain>
    </source>
</reference>
<dbReference type="Gene3D" id="3.80.10.10">
    <property type="entry name" value="Ribonuclease Inhibitor"/>
    <property type="match status" value="1"/>
</dbReference>
<keyword evidence="3" id="KW-1185">Reference proteome</keyword>
<dbReference type="AlphaFoldDB" id="A0A0C2XCZ5"/>
<proteinExistence type="predicted"/>
<dbReference type="EMBL" id="KN831814">
    <property type="protein sequence ID" value="KIM35763.1"/>
    <property type="molecule type" value="Genomic_DNA"/>
</dbReference>
<reference evidence="3" key="2">
    <citation type="submission" date="2015-01" db="EMBL/GenBank/DDBJ databases">
        <title>Evolutionary Origins and Diversification of the Mycorrhizal Mutualists.</title>
        <authorList>
            <consortium name="DOE Joint Genome Institute"/>
            <consortium name="Mycorrhizal Genomics Consortium"/>
            <person name="Kohler A."/>
            <person name="Kuo A."/>
            <person name="Nagy L.G."/>
            <person name="Floudas D."/>
            <person name="Copeland A."/>
            <person name="Barry K.W."/>
            <person name="Cichocki N."/>
            <person name="Veneault-Fourrey C."/>
            <person name="LaButti K."/>
            <person name="Lindquist E.A."/>
            <person name="Lipzen A."/>
            <person name="Lundell T."/>
            <person name="Morin E."/>
            <person name="Murat C."/>
            <person name="Riley R."/>
            <person name="Ohm R."/>
            <person name="Sun H."/>
            <person name="Tunlid A."/>
            <person name="Henrissat B."/>
            <person name="Grigoriev I.V."/>
            <person name="Hibbett D.S."/>
            <person name="Martin F."/>
        </authorList>
    </citation>
    <scope>NUCLEOTIDE SEQUENCE [LARGE SCALE GENOMIC DNA]</scope>
    <source>
        <strain evidence="3">h7</strain>
    </source>
</reference>
<dbReference type="SUPFAM" id="SSF52047">
    <property type="entry name" value="RNI-like"/>
    <property type="match status" value="1"/>
</dbReference>
<protein>
    <recommendedName>
        <fullName evidence="4">F-box domain-containing protein</fullName>
    </recommendedName>
</protein>
<evidence type="ECO:0000313" key="2">
    <source>
        <dbReference type="EMBL" id="KIM35763.1"/>
    </source>
</evidence>
<gene>
    <name evidence="2" type="ORF">M413DRAFT_32228</name>
</gene>
<dbReference type="Proteomes" id="UP000053424">
    <property type="component" value="Unassembled WGS sequence"/>
</dbReference>
<organism evidence="2 3">
    <name type="scientific">Hebeloma cylindrosporum</name>
    <dbReference type="NCBI Taxonomy" id="76867"/>
    <lineage>
        <taxon>Eukaryota</taxon>
        <taxon>Fungi</taxon>
        <taxon>Dikarya</taxon>
        <taxon>Basidiomycota</taxon>
        <taxon>Agaricomycotina</taxon>
        <taxon>Agaricomycetes</taxon>
        <taxon>Agaricomycetidae</taxon>
        <taxon>Agaricales</taxon>
        <taxon>Agaricineae</taxon>
        <taxon>Hymenogastraceae</taxon>
        <taxon>Hebeloma</taxon>
    </lineage>
</organism>
<feature type="region of interest" description="Disordered" evidence="1">
    <location>
        <begin position="1"/>
        <end position="39"/>
    </location>
</feature>
<accession>A0A0C2XCZ5</accession>
<dbReference type="HOGENOM" id="CLU_035624_0_0_1"/>
<name>A0A0C2XCZ5_HEBCY</name>
<sequence>MKVHKCDSSVTQPPLYPSTSSYDGASKHAHPPSSISTKDESTHEIWKFAGYCQPTGSATYTRSGNWGDTHNTAPEIGNPRRQLIDFVIHLIYFIDCEMSSQPTLPFEIIEAIIDSLPQRQDPSLSSLKSCSLVCKSFLELCRKYIFASITVARRDLASSKPTSDALVRLLSTTPEIGRHVRILCLRLSSDEFDHPSLPRTLKRITKLESFTIYWCPTYKWRNNSLRQALLHLLHLPTLRSLHIADIRDFMLADLIPCSNLRELKFDCTTPVERKDISISILPDKPLQLHRLTCGIESPIAISMIGTSLRPDGKPIFNLAVLPSISIRFDTNEEFEASGKLLQHCLQLTDIDIFLNSPLIWTGIAKMLKPSLETLTHLHFSMSTKDETGANDPLAGLVSELDQIQCHRNVVENLTIDVFVGAYYKCNQGDDWGLLDSVLTQPGWSRLKRISLTISLWVCYREDDLEVTLKSLAGKQLPRLSSSTSIDFQFSVIDRSYD</sequence>
<evidence type="ECO:0000313" key="3">
    <source>
        <dbReference type="Proteomes" id="UP000053424"/>
    </source>
</evidence>
<evidence type="ECO:0008006" key="4">
    <source>
        <dbReference type="Google" id="ProtNLM"/>
    </source>
</evidence>